<evidence type="ECO:0000313" key="1">
    <source>
        <dbReference type="EMBL" id="UOQ91883.1"/>
    </source>
</evidence>
<keyword evidence="2" id="KW-1185">Reference proteome</keyword>
<accession>A0ABY4GUT3</accession>
<gene>
    <name evidence="1" type="ORF">MUO14_15345</name>
</gene>
<dbReference type="RefSeq" id="WP_244751494.1">
    <property type="nucleotide sequence ID" value="NZ_CP095074.1"/>
</dbReference>
<sequence>MTSIRFAGGGGGFGAGFSLRNDLQAQNAIFGKEIFQYQRNGVKLMMSKGWLEEPPKMDLSFLNTS</sequence>
<dbReference type="Proteomes" id="UP000831880">
    <property type="component" value="Chromosome"/>
</dbReference>
<dbReference type="Pfam" id="PF11553">
    <property type="entry name" value="DUF3231"/>
    <property type="match status" value="1"/>
</dbReference>
<protein>
    <submittedName>
        <fullName evidence="1">DUF3231 family protein</fullName>
    </submittedName>
</protein>
<dbReference type="EMBL" id="CP095074">
    <property type="protein sequence ID" value="UOQ91883.1"/>
    <property type="molecule type" value="Genomic_DNA"/>
</dbReference>
<reference evidence="1 2" key="1">
    <citation type="submission" date="2022-04" db="EMBL/GenBank/DDBJ databases">
        <title>Halobacillus sp. isolated from saltern.</title>
        <authorList>
            <person name="Won M."/>
            <person name="Lee C.-M."/>
            <person name="Woen H.-Y."/>
            <person name="Kwon S.-W."/>
        </authorList>
    </citation>
    <scope>NUCLEOTIDE SEQUENCE [LARGE SCALE GENOMIC DNA]</scope>
    <source>
        <strain evidence="1 2">SSTM10-2</strain>
    </source>
</reference>
<evidence type="ECO:0000313" key="2">
    <source>
        <dbReference type="Proteomes" id="UP000831880"/>
    </source>
</evidence>
<name>A0ABY4GUT3_9BACI</name>
<dbReference type="InterPro" id="IPR021617">
    <property type="entry name" value="DUF3231"/>
</dbReference>
<organism evidence="1 2">
    <name type="scientific">Halobacillus shinanisalinarum</name>
    <dbReference type="NCBI Taxonomy" id="2932258"/>
    <lineage>
        <taxon>Bacteria</taxon>
        <taxon>Bacillati</taxon>
        <taxon>Bacillota</taxon>
        <taxon>Bacilli</taxon>
        <taxon>Bacillales</taxon>
        <taxon>Bacillaceae</taxon>
        <taxon>Halobacillus</taxon>
    </lineage>
</organism>
<proteinExistence type="predicted"/>